<sequence length="242" mass="27373">MNETAIVLVRSIIAFGTLLIFTRFLGKQQVSQITFFDYILGITIGSMAANLSTDIATDAWPNWVGLLSWTVMVYIFQKVTVKSRQASVYIDGEPVIVIMNGEIMDEVMKKLRFRLSDLQEQLREKGVFDINEVEYAVVEKDGQLSILKKAEYLPLTPKDINVRPEYKGIATELIYDGEIVKSNLKQLNKDEAWLKEQIAAKGFNEFAEVFLAVIAPNGSLFIDGFDDKMENPIDITDFKGLK</sequence>
<keyword evidence="3" id="KW-1003">Cell membrane</keyword>
<dbReference type="RefSeq" id="WP_066198823.1">
    <property type="nucleotide sequence ID" value="NZ_JARMMB010000010.1"/>
</dbReference>
<keyword evidence="11" id="KW-1185">Reference proteome</keyword>
<evidence type="ECO:0000256" key="7">
    <source>
        <dbReference type="SAM" id="Phobius"/>
    </source>
</evidence>
<evidence type="ECO:0000256" key="3">
    <source>
        <dbReference type="ARBA" id="ARBA00022475"/>
    </source>
</evidence>
<gene>
    <name evidence="10" type="ORF">CWS20_09855</name>
</gene>
<evidence type="ECO:0000256" key="5">
    <source>
        <dbReference type="ARBA" id="ARBA00022989"/>
    </source>
</evidence>
<comment type="subcellular location">
    <subcellularLocation>
        <location evidence="1">Cell membrane</location>
        <topology evidence="1">Multi-pass membrane protein</topology>
    </subcellularLocation>
</comment>
<feature type="transmembrane region" description="Helical" evidence="7">
    <location>
        <begin position="6"/>
        <end position="26"/>
    </location>
</feature>
<evidence type="ECO:0000256" key="1">
    <source>
        <dbReference type="ARBA" id="ARBA00004651"/>
    </source>
</evidence>
<dbReference type="Pfam" id="PF04239">
    <property type="entry name" value="DUF421"/>
    <property type="match status" value="1"/>
</dbReference>
<evidence type="ECO:0000256" key="6">
    <source>
        <dbReference type="ARBA" id="ARBA00023136"/>
    </source>
</evidence>
<feature type="domain" description="YetF-like N-terminal transmembrane" evidence="9">
    <location>
        <begin position="8"/>
        <end position="77"/>
    </location>
</feature>
<dbReference type="EMBL" id="PISD01000019">
    <property type="protein sequence ID" value="PKG29062.1"/>
    <property type="molecule type" value="Genomic_DNA"/>
</dbReference>
<evidence type="ECO:0000256" key="2">
    <source>
        <dbReference type="ARBA" id="ARBA00006448"/>
    </source>
</evidence>
<evidence type="ECO:0000259" key="8">
    <source>
        <dbReference type="Pfam" id="PF04239"/>
    </source>
</evidence>
<dbReference type="InterPro" id="IPR023090">
    <property type="entry name" value="UPF0702_alpha/beta_dom_sf"/>
</dbReference>
<dbReference type="GO" id="GO:0005886">
    <property type="term" value="C:plasma membrane"/>
    <property type="evidence" value="ECO:0007669"/>
    <property type="project" value="UniProtKB-SubCell"/>
</dbReference>
<dbReference type="InterPro" id="IPR007353">
    <property type="entry name" value="DUF421"/>
</dbReference>
<dbReference type="Pfam" id="PF20730">
    <property type="entry name" value="YetF_N"/>
    <property type="match status" value="1"/>
</dbReference>
<organism evidence="10 11">
    <name type="scientific">Cytobacillus horneckiae</name>
    <dbReference type="NCBI Taxonomy" id="549687"/>
    <lineage>
        <taxon>Bacteria</taxon>
        <taxon>Bacillati</taxon>
        <taxon>Bacillota</taxon>
        <taxon>Bacilli</taxon>
        <taxon>Bacillales</taxon>
        <taxon>Bacillaceae</taxon>
        <taxon>Cytobacillus</taxon>
    </lineage>
</organism>
<evidence type="ECO:0000313" key="10">
    <source>
        <dbReference type="EMBL" id="PKG29062.1"/>
    </source>
</evidence>
<evidence type="ECO:0000256" key="4">
    <source>
        <dbReference type="ARBA" id="ARBA00022692"/>
    </source>
</evidence>
<evidence type="ECO:0000259" key="9">
    <source>
        <dbReference type="Pfam" id="PF20730"/>
    </source>
</evidence>
<keyword evidence="5 7" id="KW-1133">Transmembrane helix</keyword>
<reference evidence="10 11" key="1">
    <citation type="journal article" date="2010" name="Int. J. Syst. Evol. Microbiol.">
        <title>Bacillus horneckiae sp. nov., isolated from a spacecraft-assembly clean room.</title>
        <authorList>
            <person name="Vaishampayan P."/>
            <person name="Probst A."/>
            <person name="Krishnamurthi S."/>
            <person name="Ghosh S."/>
            <person name="Osman S."/>
            <person name="McDowall A."/>
            <person name="Ruckmani A."/>
            <person name="Mayilraj S."/>
            <person name="Venkateswaran K."/>
        </authorList>
    </citation>
    <scope>NUCLEOTIDE SEQUENCE [LARGE SCALE GENOMIC DNA]</scope>
    <source>
        <strain evidence="11">1PO1SC</strain>
    </source>
</reference>
<dbReference type="Gene3D" id="3.30.240.20">
    <property type="entry name" value="bsu07140 like domains"/>
    <property type="match status" value="2"/>
</dbReference>
<comment type="caution">
    <text evidence="10">The sequence shown here is derived from an EMBL/GenBank/DDBJ whole genome shotgun (WGS) entry which is preliminary data.</text>
</comment>
<keyword evidence="4 7" id="KW-0812">Transmembrane</keyword>
<proteinExistence type="inferred from homology"/>
<dbReference type="AlphaFoldDB" id="A0A2N0ZHS8"/>
<name>A0A2N0ZHS8_9BACI</name>
<dbReference type="Proteomes" id="UP000233343">
    <property type="component" value="Unassembled WGS sequence"/>
</dbReference>
<dbReference type="PANTHER" id="PTHR34582:SF7">
    <property type="entry name" value="UPF0702 TRANSMEMBRANE PROTEIN YDFS"/>
    <property type="match status" value="1"/>
</dbReference>
<keyword evidence="6 7" id="KW-0472">Membrane</keyword>
<feature type="domain" description="YetF C-terminal" evidence="8">
    <location>
        <begin position="82"/>
        <end position="213"/>
    </location>
</feature>
<protein>
    <submittedName>
        <fullName evidence="10">DUF421 domain-containing protein</fullName>
    </submittedName>
</protein>
<dbReference type="InterPro" id="IPR048454">
    <property type="entry name" value="YetF_N"/>
</dbReference>
<accession>A0A2N0ZHS8</accession>
<feature type="transmembrane region" description="Helical" evidence="7">
    <location>
        <begin position="59"/>
        <end position="76"/>
    </location>
</feature>
<evidence type="ECO:0000313" key="11">
    <source>
        <dbReference type="Proteomes" id="UP000233343"/>
    </source>
</evidence>
<dbReference type="PANTHER" id="PTHR34582">
    <property type="entry name" value="UPF0702 TRANSMEMBRANE PROTEIN YCAP"/>
    <property type="match status" value="1"/>
</dbReference>
<comment type="similarity">
    <text evidence="2">Belongs to the UPF0702 family.</text>
</comment>